<feature type="binding site" evidence="6">
    <location>
        <position position="278"/>
    </location>
    <ligand>
        <name>S-adenosyl-L-methionine</name>
        <dbReference type="ChEBI" id="CHEBI:59789"/>
    </ligand>
</feature>
<sequence length="376" mass="41311">MRIGKYKEGSTAVVFPTDAPLFSETTAKVIATMQTCLDAIYNQPHEGENADLLNRVAERVQVYDMVAKTGNWQSLTLRESRLNDRLIEIEIRRQELTDKDIADLCSVLKQWFEPGGQGESAGVTSIVLISLNSISQQSGTYGEHWVMGKRTITELCCGLKFEISRDAFFQVNTLAAEKLFEDIRGRCTAILKRENKSTSDAILLDICCGAGVIGLCLADCFDQVVGIELIPSAVQNAKRNAEINDIKNAEFYAGKAEELLKDLMKTLPKDKEVIAILDPPRAGVHRGVIEAIRQCSRVKHLVFVACDLKASEWNFEAFARPPSKKYVGAPFLPTAASCVDLFPHTPSIEIVISLKRLTAADCNHDMGGPSTGVTAS</sequence>
<evidence type="ECO:0000256" key="6">
    <source>
        <dbReference type="PROSITE-ProRule" id="PRU01024"/>
    </source>
</evidence>
<dbReference type="GO" id="GO:0030697">
    <property type="term" value="F:tRNA (uracil(54)-C5)-methyltransferase activity, S-adenosyl methionine-dependent"/>
    <property type="evidence" value="ECO:0007669"/>
    <property type="project" value="UniProtKB-EC"/>
</dbReference>
<comment type="catalytic activity">
    <reaction evidence="5">
        <text>uridine(54) in tRNA + S-adenosyl-L-methionine = 5-methyluridine(54) in tRNA + S-adenosyl-L-homocysteine + H(+)</text>
        <dbReference type="Rhea" id="RHEA:42712"/>
        <dbReference type="Rhea" id="RHEA-COMP:10167"/>
        <dbReference type="Rhea" id="RHEA-COMP:10193"/>
        <dbReference type="ChEBI" id="CHEBI:15378"/>
        <dbReference type="ChEBI" id="CHEBI:57856"/>
        <dbReference type="ChEBI" id="CHEBI:59789"/>
        <dbReference type="ChEBI" id="CHEBI:65315"/>
        <dbReference type="ChEBI" id="CHEBI:74447"/>
        <dbReference type="EC" id="2.1.1.35"/>
    </reaction>
    <physiologicalReaction direction="left-to-right" evidence="5">
        <dbReference type="Rhea" id="RHEA:42713"/>
    </physiologicalReaction>
</comment>
<keyword evidence="2 6" id="KW-0808">Transferase</keyword>
<evidence type="ECO:0000313" key="7">
    <source>
        <dbReference type="EMBL" id="VUZ48752.1"/>
    </source>
</evidence>
<evidence type="ECO:0000256" key="5">
    <source>
        <dbReference type="ARBA" id="ARBA00047278"/>
    </source>
</evidence>
<feature type="binding site" evidence="6">
    <location>
        <position position="170"/>
    </location>
    <ligand>
        <name>S-adenosyl-L-methionine</name>
        <dbReference type="ChEBI" id="CHEBI:59789"/>
    </ligand>
</feature>
<feature type="active site" description="Nucleophile" evidence="6">
    <location>
        <position position="306"/>
    </location>
</feature>
<keyword evidence="1 6" id="KW-0489">Methyltransferase</keyword>
<dbReference type="PANTHER" id="PTHR45904:SF2">
    <property type="entry name" value="TRNA (URACIL-5-)-METHYLTRANSFERASE HOMOLOG A"/>
    <property type="match status" value="1"/>
</dbReference>
<dbReference type="InterPro" id="IPR029063">
    <property type="entry name" value="SAM-dependent_MTases_sf"/>
</dbReference>
<organism evidence="7 8">
    <name type="scientific">Hymenolepis diminuta</name>
    <name type="common">Rat tapeworm</name>
    <dbReference type="NCBI Taxonomy" id="6216"/>
    <lineage>
        <taxon>Eukaryota</taxon>
        <taxon>Metazoa</taxon>
        <taxon>Spiralia</taxon>
        <taxon>Lophotrochozoa</taxon>
        <taxon>Platyhelminthes</taxon>
        <taxon>Cestoda</taxon>
        <taxon>Eucestoda</taxon>
        <taxon>Cyclophyllidea</taxon>
        <taxon>Hymenolepididae</taxon>
        <taxon>Hymenolepis</taxon>
    </lineage>
</organism>
<dbReference type="SUPFAM" id="SSF53335">
    <property type="entry name" value="S-adenosyl-L-methionine-dependent methyltransferases"/>
    <property type="match status" value="1"/>
</dbReference>
<dbReference type="PANTHER" id="PTHR45904">
    <property type="entry name" value="TRNA (URACIL-5-)-METHYLTRANSFERASE"/>
    <property type="match status" value="1"/>
</dbReference>
<reference evidence="7 8" key="1">
    <citation type="submission" date="2019-07" db="EMBL/GenBank/DDBJ databases">
        <authorList>
            <person name="Jastrzebski P J."/>
            <person name="Paukszto L."/>
            <person name="Jastrzebski P J."/>
        </authorList>
    </citation>
    <scope>NUCLEOTIDE SEQUENCE [LARGE SCALE GENOMIC DNA]</scope>
    <source>
        <strain evidence="7 8">WMS-il1</strain>
    </source>
</reference>
<evidence type="ECO:0000256" key="3">
    <source>
        <dbReference type="ARBA" id="ARBA00022691"/>
    </source>
</evidence>
<comment type="caution">
    <text evidence="6">Lacks conserved residue(s) required for the propagation of feature annotation.</text>
</comment>
<dbReference type="Proteomes" id="UP000321570">
    <property type="component" value="Unassembled WGS sequence"/>
</dbReference>
<evidence type="ECO:0000256" key="1">
    <source>
        <dbReference type="ARBA" id="ARBA00022603"/>
    </source>
</evidence>
<accession>A0A564YNA3</accession>
<dbReference type="Pfam" id="PF05958">
    <property type="entry name" value="tRNA_U5-meth_tr"/>
    <property type="match status" value="1"/>
</dbReference>
<name>A0A564YNA3_HYMDI</name>
<dbReference type="EMBL" id="CABIJS010000310">
    <property type="protein sequence ID" value="VUZ48752.1"/>
    <property type="molecule type" value="Genomic_DNA"/>
</dbReference>
<gene>
    <name evidence="7" type="ORF">WMSIL1_LOCUS8021</name>
</gene>
<keyword evidence="8" id="KW-1185">Reference proteome</keyword>
<comment type="similarity">
    <text evidence="6">Belongs to the class I-like SAM-binding methyltransferase superfamily. RNA M5U methyltransferase family.</text>
</comment>
<dbReference type="Gene3D" id="2.40.50.1070">
    <property type="match status" value="1"/>
</dbReference>
<dbReference type="PROSITE" id="PS51687">
    <property type="entry name" value="SAM_MT_RNA_M5U"/>
    <property type="match status" value="1"/>
</dbReference>
<keyword evidence="3 6" id="KW-0949">S-adenosyl-L-methionine</keyword>
<dbReference type="AlphaFoldDB" id="A0A564YNA3"/>
<dbReference type="GO" id="GO:0006396">
    <property type="term" value="P:RNA processing"/>
    <property type="evidence" value="ECO:0007669"/>
    <property type="project" value="InterPro"/>
</dbReference>
<dbReference type="EC" id="2.1.1.35" evidence="4"/>
<dbReference type="Gene3D" id="3.40.50.150">
    <property type="entry name" value="Vaccinia Virus protein VP39"/>
    <property type="match status" value="1"/>
</dbReference>
<feature type="binding site" evidence="6">
    <location>
        <position position="228"/>
    </location>
    <ligand>
        <name>S-adenosyl-L-methionine</name>
        <dbReference type="ChEBI" id="CHEBI:59789"/>
    </ligand>
</feature>
<evidence type="ECO:0000256" key="2">
    <source>
        <dbReference type="ARBA" id="ARBA00022679"/>
    </source>
</evidence>
<dbReference type="CDD" id="cd02440">
    <property type="entry name" value="AdoMet_MTases"/>
    <property type="match status" value="1"/>
</dbReference>
<dbReference type="InterPro" id="IPR010280">
    <property type="entry name" value="U5_MeTrfase_fam"/>
</dbReference>
<protein>
    <recommendedName>
        <fullName evidence="4">tRNA (uracil(54)-C(5))-methyltransferase</fullName>
        <ecNumber evidence="4">2.1.1.35</ecNumber>
    </recommendedName>
</protein>
<proteinExistence type="inferred from homology"/>
<evidence type="ECO:0000256" key="4">
    <source>
        <dbReference type="ARBA" id="ARBA00033763"/>
    </source>
</evidence>
<dbReference type="InterPro" id="IPR045850">
    <property type="entry name" value="TRM2_met"/>
</dbReference>
<dbReference type="GO" id="GO:0032259">
    <property type="term" value="P:methylation"/>
    <property type="evidence" value="ECO:0007669"/>
    <property type="project" value="UniProtKB-KW"/>
</dbReference>
<dbReference type="GO" id="GO:0003723">
    <property type="term" value="F:RNA binding"/>
    <property type="evidence" value="ECO:0007669"/>
    <property type="project" value="TreeGrafter"/>
</dbReference>
<evidence type="ECO:0000313" key="8">
    <source>
        <dbReference type="Proteomes" id="UP000321570"/>
    </source>
</evidence>